<dbReference type="PRINTS" id="PR00039">
    <property type="entry name" value="HTHLYSR"/>
</dbReference>
<keyword evidence="4" id="KW-0804">Transcription</keyword>
<dbReference type="InterPro" id="IPR036390">
    <property type="entry name" value="WH_DNA-bd_sf"/>
</dbReference>
<dbReference type="InterPro" id="IPR005119">
    <property type="entry name" value="LysR_subst-bd"/>
</dbReference>
<dbReference type="Proteomes" id="UP000305267">
    <property type="component" value="Unassembled WGS sequence"/>
</dbReference>
<gene>
    <name evidence="6" type="ORF">FF100_00275</name>
</gene>
<name>A0A5C4LNC4_9HYPH</name>
<feature type="domain" description="HTH lysR-type" evidence="5">
    <location>
        <begin position="1"/>
        <end position="58"/>
    </location>
</feature>
<keyword evidence="3" id="KW-0238">DNA-binding</keyword>
<dbReference type="InterPro" id="IPR036388">
    <property type="entry name" value="WH-like_DNA-bd_sf"/>
</dbReference>
<sequence>MQTTALRYFLAVARDGTIAAASNRLNVAPSAISRQIANLEAELGCPLFERRPRGMVLSQAGELLARHAHQVLLSAEQVVTEIQELEGLRRGLVRIATTEAFAIDLVPGVITAFHARHPGIRFELSTLPPGLVTQRVAQGEADLGLTFSLEPSVDTAVAYRASLDMVALCAPDHPLAVRSLIGLSDLAAYPVALLPRDTTLRTVLDAACAAEGIAIEPVFTSNVLSAILPFVRDTRGLTLMSSIVLQGEGWRDAFRVLPIRSDRSLARGIEVQTMRDRRLPRAVEAFLAALVAALPPSPER</sequence>
<dbReference type="PANTHER" id="PTHR30419">
    <property type="entry name" value="HTH-TYPE TRANSCRIPTIONAL REGULATOR YBHD"/>
    <property type="match status" value="1"/>
</dbReference>
<evidence type="ECO:0000256" key="4">
    <source>
        <dbReference type="ARBA" id="ARBA00023163"/>
    </source>
</evidence>
<dbReference type="SUPFAM" id="SSF53850">
    <property type="entry name" value="Periplasmic binding protein-like II"/>
    <property type="match status" value="1"/>
</dbReference>
<dbReference type="EMBL" id="VDDA01000001">
    <property type="protein sequence ID" value="TNC15750.1"/>
    <property type="molecule type" value="Genomic_DNA"/>
</dbReference>
<dbReference type="Pfam" id="PF03466">
    <property type="entry name" value="LysR_substrate"/>
    <property type="match status" value="1"/>
</dbReference>
<evidence type="ECO:0000259" key="5">
    <source>
        <dbReference type="PROSITE" id="PS50931"/>
    </source>
</evidence>
<dbReference type="InterPro" id="IPR050950">
    <property type="entry name" value="HTH-type_LysR_regulators"/>
</dbReference>
<organism evidence="6 7">
    <name type="scientific">Methylobacterium terricola</name>
    <dbReference type="NCBI Taxonomy" id="2583531"/>
    <lineage>
        <taxon>Bacteria</taxon>
        <taxon>Pseudomonadati</taxon>
        <taxon>Pseudomonadota</taxon>
        <taxon>Alphaproteobacteria</taxon>
        <taxon>Hyphomicrobiales</taxon>
        <taxon>Methylobacteriaceae</taxon>
        <taxon>Methylobacterium</taxon>
    </lineage>
</organism>
<reference evidence="6 7" key="1">
    <citation type="submission" date="2019-06" db="EMBL/GenBank/DDBJ databases">
        <title>Genome of Methylobacterium sp. 17Sr1-39.</title>
        <authorList>
            <person name="Seo T."/>
        </authorList>
    </citation>
    <scope>NUCLEOTIDE SEQUENCE [LARGE SCALE GENOMIC DNA]</scope>
    <source>
        <strain evidence="6 7">17Sr1-39</strain>
    </source>
</reference>
<comment type="similarity">
    <text evidence="1">Belongs to the LysR transcriptional regulatory family.</text>
</comment>
<evidence type="ECO:0000256" key="1">
    <source>
        <dbReference type="ARBA" id="ARBA00009437"/>
    </source>
</evidence>
<dbReference type="GO" id="GO:0003677">
    <property type="term" value="F:DNA binding"/>
    <property type="evidence" value="ECO:0007669"/>
    <property type="project" value="UniProtKB-KW"/>
</dbReference>
<dbReference type="AlphaFoldDB" id="A0A5C4LNC4"/>
<dbReference type="GO" id="GO:0003700">
    <property type="term" value="F:DNA-binding transcription factor activity"/>
    <property type="evidence" value="ECO:0007669"/>
    <property type="project" value="InterPro"/>
</dbReference>
<dbReference type="RefSeq" id="WP_139033573.1">
    <property type="nucleotide sequence ID" value="NZ_VDDA01000001.1"/>
</dbReference>
<dbReference type="Pfam" id="PF00126">
    <property type="entry name" value="HTH_1"/>
    <property type="match status" value="1"/>
</dbReference>
<evidence type="ECO:0000256" key="3">
    <source>
        <dbReference type="ARBA" id="ARBA00023125"/>
    </source>
</evidence>
<dbReference type="Gene3D" id="1.10.10.10">
    <property type="entry name" value="Winged helix-like DNA-binding domain superfamily/Winged helix DNA-binding domain"/>
    <property type="match status" value="1"/>
</dbReference>
<dbReference type="InterPro" id="IPR000847">
    <property type="entry name" value="LysR_HTH_N"/>
</dbReference>
<keyword evidence="7" id="KW-1185">Reference proteome</keyword>
<dbReference type="PROSITE" id="PS50931">
    <property type="entry name" value="HTH_LYSR"/>
    <property type="match status" value="1"/>
</dbReference>
<dbReference type="SUPFAM" id="SSF46785">
    <property type="entry name" value="Winged helix' DNA-binding domain"/>
    <property type="match status" value="1"/>
</dbReference>
<evidence type="ECO:0000256" key="2">
    <source>
        <dbReference type="ARBA" id="ARBA00023015"/>
    </source>
</evidence>
<evidence type="ECO:0000313" key="6">
    <source>
        <dbReference type="EMBL" id="TNC15750.1"/>
    </source>
</evidence>
<protein>
    <submittedName>
        <fullName evidence="6">LysR family transcriptional regulator</fullName>
    </submittedName>
</protein>
<proteinExistence type="inferred from homology"/>
<dbReference type="Gene3D" id="3.40.190.290">
    <property type="match status" value="1"/>
</dbReference>
<dbReference type="OrthoDB" id="5297263at2"/>
<keyword evidence="2" id="KW-0805">Transcription regulation</keyword>
<comment type="caution">
    <text evidence="6">The sequence shown here is derived from an EMBL/GenBank/DDBJ whole genome shotgun (WGS) entry which is preliminary data.</text>
</comment>
<evidence type="ECO:0000313" key="7">
    <source>
        <dbReference type="Proteomes" id="UP000305267"/>
    </source>
</evidence>
<dbReference type="GO" id="GO:0005829">
    <property type="term" value="C:cytosol"/>
    <property type="evidence" value="ECO:0007669"/>
    <property type="project" value="TreeGrafter"/>
</dbReference>
<accession>A0A5C4LNC4</accession>
<dbReference type="FunFam" id="1.10.10.10:FF:000001">
    <property type="entry name" value="LysR family transcriptional regulator"/>
    <property type="match status" value="1"/>
</dbReference>
<dbReference type="PANTHER" id="PTHR30419:SF8">
    <property type="entry name" value="NITROGEN ASSIMILATION TRANSCRIPTIONAL ACTIVATOR-RELATED"/>
    <property type="match status" value="1"/>
</dbReference>